<evidence type="ECO:0000313" key="11">
    <source>
        <dbReference type="Proteomes" id="UP000198461"/>
    </source>
</evidence>
<dbReference type="GO" id="GO:0005886">
    <property type="term" value="C:plasma membrane"/>
    <property type="evidence" value="ECO:0007669"/>
    <property type="project" value="UniProtKB-SubCell"/>
</dbReference>
<dbReference type="Pfam" id="PF04143">
    <property type="entry name" value="Sulf_transp"/>
    <property type="match status" value="1"/>
</dbReference>
<dbReference type="RefSeq" id="WP_074201504.1">
    <property type="nucleotide sequence ID" value="NZ_FSRE01000003.1"/>
</dbReference>
<feature type="transmembrane region" description="Helical" evidence="9">
    <location>
        <begin position="130"/>
        <end position="147"/>
    </location>
</feature>
<keyword evidence="7 9" id="KW-0472">Membrane</keyword>
<name>A0A1N6G719_9GAMM</name>
<feature type="transmembrane region" description="Helical" evidence="9">
    <location>
        <begin position="167"/>
        <end position="188"/>
    </location>
</feature>
<organism evidence="10 11">
    <name type="scientific">Sulfurivirga caldicuralii</name>
    <dbReference type="NCBI Taxonomy" id="364032"/>
    <lineage>
        <taxon>Bacteria</taxon>
        <taxon>Pseudomonadati</taxon>
        <taxon>Pseudomonadota</taxon>
        <taxon>Gammaproteobacteria</taxon>
        <taxon>Thiotrichales</taxon>
        <taxon>Piscirickettsiaceae</taxon>
        <taxon>Sulfurivirga</taxon>
    </lineage>
</organism>
<protein>
    <submittedName>
        <fullName evidence="10">Uncharacterized protein</fullName>
    </submittedName>
</protein>
<dbReference type="InterPro" id="IPR007272">
    <property type="entry name" value="Sulf_transp_TsuA/YedE"/>
</dbReference>
<feature type="transmembrane region" description="Helical" evidence="9">
    <location>
        <begin position="12"/>
        <end position="32"/>
    </location>
</feature>
<evidence type="ECO:0000256" key="6">
    <source>
        <dbReference type="ARBA" id="ARBA00022989"/>
    </source>
</evidence>
<keyword evidence="5 9" id="KW-0812">Transmembrane</keyword>
<dbReference type="PANTHER" id="PTHR30574">
    <property type="entry name" value="INNER MEMBRANE PROTEIN YEDE"/>
    <property type="match status" value="1"/>
</dbReference>
<dbReference type="Proteomes" id="UP000198461">
    <property type="component" value="Unassembled WGS sequence"/>
</dbReference>
<reference evidence="10 11" key="1">
    <citation type="submission" date="2016-11" db="EMBL/GenBank/DDBJ databases">
        <authorList>
            <person name="Jaros S."/>
            <person name="Januszkiewicz K."/>
            <person name="Wedrychowicz H."/>
        </authorList>
    </citation>
    <scope>NUCLEOTIDE SEQUENCE [LARGE SCALE GENOMIC DNA]</scope>
    <source>
        <strain evidence="10 11">DSM 17737</strain>
    </source>
</reference>
<evidence type="ECO:0000256" key="4">
    <source>
        <dbReference type="ARBA" id="ARBA00022519"/>
    </source>
</evidence>
<gene>
    <name evidence="10" type="ORF">SAMN05443662_1216</name>
</gene>
<dbReference type="PANTHER" id="PTHR30574:SF1">
    <property type="entry name" value="SULPHUR TRANSPORT DOMAIN-CONTAINING PROTEIN"/>
    <property type="match status" value="1"/>
</dbReference>
<dbReference type="EMBL" id="FSRE01000003">
    <property type="protein sequence ID" value="SIO03212.1"/>
    <property type="molecule type" value="Genomic_DNA"/>
</dbReference>
<comment type="similarity">
    <text evidence="8">Belongs to the TsuA/YedE (TC 9.B.102) family.</text>
</comment>
<evidence type="ECO:0000256" key="7">
    <source>
        <dbReference type="ARBA" id="ARBA00023136"/>
    </source>
</evidence>
<feature type="transmembrane region" description="Helical" evidence="9">
    <location>
        <begin position="87"/>
        <end position="106"/>
    </location>
</feature>
<keyword evidence="11" id="KW-1185">Reference proteome</keyword>
<evidence type="ECO:0000256" key="2">
    <source>
        <dbReference type="ARBA" id="ARBA00022448"/>
    </source>
</evidence>
<keyword evidence="6 9" id="KW-1133">Transmembrane helix</keyword>
<proteinExistence type="inferred from homology"/>
<evidence type="ECO:0000256" key="1">
    <source>
        <dbReference type="ARBA" id="ARBA00004429"/>
    </source>
</evidence>
<accession>A0A1N6G719</accession>
<evidence type="ECO:0000313" key="10">
    <source>
        <dbReference type="EMBL" id="SIO03212.1"/>
    </source>
</evidence>
<evidence type="ECO:0000256" key="5">
    <source>
        <dbReference type="ARBA" id="ARBA00022692"/>
    </source>
</evidence>
<dbReference type="AlphaFoldDB" id="A0A1N6G719"/>
<keyword evidence="4" id="KW-0997">Cell inner membrane</keyword>
<keyword evidence="3" id="KW-1003">Cell membrane</keyword>
<sequence length="196" mass="21192">MYPKGEWDWLKGGLAMVAVAIAAFLLVKPLGVSTQFAVVDTMIWKTIDPEIVQKKEVNGKEVLTSPNAYINKSHAAYARAAENPLNYGLIFVLAMIGGAFLSVLTGGPKPSKEERRVPEGFQRYFGHKPWLRYALAFVGGIVTLYGARLAGGCTSGHMISGISQTAVSSLLFAAGVFITAIPTAIWLYRKRGGNNQ</sequence>
<evidence type="ECO:0000256" key="3">
    <source>
        <dbReference type="ARBA" id="ARBA00022475"/>
    </source>
</evidence>
<dbReference type="OrthoDB" id="9814020at2"/>
<evidence type="ECO:0000256" key="9">
    <source>
        <dbReference type="SAM" id="Phobius"/>
    </source>
</evidence>
<keyword evidence="2" id="KW-0813">Transport</keyword>
<evidence type="ECO:0000256" key="8">
    <source>
        <dbReference type="ARBA" id="ARBA00035655"/>
    </source>
</evidence>
<dbReference type="STRING" id="364032.SAMN05443662_1216"/>
<comment type="subcellular location">
    <subcellularLocation>
        <location evidence="1">Cell inner membrane</location>
        <topology evidence="1">Multi-pass membrane protein</topology>
    </subcellularLocation>
</comment>